<evidence type="ECO:0000313" key="2">
    <source>
        <dbReference type="EnsemblPlants" id="OB11G16880.1"/>
    </source>
</evidence>
<reference evidence="2" key="2">
    <citation type="submission" date="2013-04" db="UniProtKB">
        <authorList>
            <consortium name="EnsemblPlants"/>
        </authorList>
    </citation>
    <scope>IDENTIFICATION</scope>
</reference>
<dbReference type="Gramene" id="OB11G16880.1">
    <property type="protein sequence ID" value="OB11G16880.1"/>
    <property type="gene ID" value="OB11G16880"/>
</dbReference>
<dbReference type="Proteomes" id="UP000006038">
    <property type="component" value="Chromosome 11"/>
</dbReference>
<keyword evidence="3" id="KW-1185">Reference proteome</keyword>
<sequence>PENTNSINPGGGRRAVSRSVVKGAGSGRRAIGNVLRAAAHGASAGKGAGGGRPRASLRPKTVRRVAAELAATVVSRFWSN</sequence>
<evidence type="ECO:0000256" key="1">
    <source>
        <dbReference type="SAM" id="MobiDB-lite"/>
    </source>
</evidence>
<name>J3N7A2_ORYBR</name>
<feature type="region of interest" description="Disordered" evidence="1">
    <location>
        <begin position="39"/>
        <end position="59"/>
    </location>
</feature>
<dbReference type="AlphaFoldDB" id="J3N7A2"/>
<evidence type="ECO:0000313" key="3">
    <source>
        <dbReference type="Proteomes" id="UP000006038"/>
    </source>
</evidence>
<protein>
    <submittedName>
        <fullName evidence="2">Uncharacterized protein</fullName>
    </submittedName>
</protein>
<reference evidence="2" key="1">
    <citation type="journal article" date="2013" name="Nat. Commun.">
        <title>Whole-genome sequencing of Oryza brachyantha reveals mechanisms underlying Oryza genome evolution.</title>
        <authorList>
            <person name="Chen J."/>
            <person name="Huang Q."/>
            <person name="Gao D."/>
            <person name="Wang J."/>
            <person name="Lang Y."/>
            <person name="Liu T."/>
            <person name="Li B."/>
            <person name="Bai Z."/>
            <person name="Luis Goicoechea J."/>
            <person name="Liang C."/>
            <person name="Chen C."/>
            <person name="Zhang W."/>
            <person name="Sun S."/>
            <person name="Liao Y."/>
            <person name="Zhang X."/>
            <person name="Yang L."/>
            <person name="Song C."/>
            <person name="Wang M."/>
            <person name="Shi J."/>
            <person name="Liu G."/>
            <person name="Liu J."/>
            <person name="Zhou H."/>
            <person name="Zhou W."/>
            <person name="Yu Q."/>
            <person name="An N."/>
            <person name="Chen Y."/>
            <person name="Cai Q."/>
            <person name="Wang B."/>
            <person name="Liu B."/>
            <person name="Min J."/>
            <person name="Huang Y."/>
            <person name="Wu H."/>
            <person name="Li Z."/>
            <person name="Zhang Y."/>
            <person name="Yin Y."/>
            <person name="Song W."/>
            <person name="Jiang J."/>
            <person name="Jackson S.A."/>
            <person name="Wing R.A."/>
            <person name="Wang J."/>
            <person name="Chen M."/>
        </authorList>
    </citation>
    <scope>NUCLEOTIDE SEQUENCE [LARGE SCALE GENOMIC DNA]</scope>
    <source>
        <strain evidence="2">cv. IRGC 101232</strain>
    </source>
</reference>
<feature type="region of interest" description="Disordered" evidence="1">
    <location>
        <begin position="1"/>
        <end position="24"/>
    </location>
</feature>
<dbReference type="HOGENOM" id="CLU_2597145_0_0_1"/>
<organism evidence="2">
    <name type="scientific">Oryza brachyantha</name>
    <name type="common">malo sina</name>
    <dbReference type="NCBI Taxonomy" id="4533"/>
    <lineage>
        <taxon>Eukaryota</taxon>
        <taxon>Viridiplantae</taxon>
        <taxon>Streptophyta</taxon>
        <taxon>Embryophyta</taxon>
        <taxon>Tracheophyta</taxon>
        <taxon>Spermatophyta</taxon>
        <taxon>Magnoliopsida</taxon>
        <taxon>Liliopsida</taxon>
        <taxon>Poales</taxon>
        <taxon>Poaceae</taxon>
        <taxon>BOP clade</taxon>
        <taxon>Oryzoideae</taxon>
        <taxon>Oryzeae</taxon>
        <taxon>Oryzinae</taxon>
        <taxon>Oryza</taxon>
    </lineage>
</organism>
<proteinExistence type="predicted"/>
<accession>J3N7A2</accession>
<dbReference type="EnsemblPlants" id="OB11G16880.1">
    <property type="protein sequence ID" value="OB11G16880.1"/>
    <property type="gene ID" value="OB11G16880"/>
</dbReference>